<accession>A0A1Q8EEM0</accession>
<organism evidence="2 3">
    <name type="scientific">Streptococcus acidominimus</name>
    <dbReference type="NCBI Taxonomy" id="1326"/>
    <lineage>
        <taxon>Bacteria</taxon>
        <taxon>Bacillati</taxon>
        <taxon>Bacillota</taxon>
        <taxon>Bacilli</taxon>
        <taxon>Lactobacillales</taxon>
        <taxon>Streptococcaceae</taxon>
        <taxon>Streptococcus</taxon>
    </lineage>
</organism>
<keyword evidence="1" id="KW-1133">Transmembrane helix</keyword>
<comment type="caution">
    <text evidence="2">The sequence shown here is derived from an EMBL/GenBank/DDBJ whole genome shotgun (WGS) entry which is preliminary data.</text>
</comment>
<evidence type="ECO:0000256" key="1">
    <source>
        <dbReference type="SAM" id="Phobius"/>
    </source>
</evidence>
<dbReference type="Proteomes" id="UP000186437">
    <property type="component" value="Unassembled WGS sequence"/>
</dbReference>
<dbReference type="AlphaFoldDB" id="A0A1Q8EEM0"/>
<reference evidence="3" key="1">
    <citation type="submission" date="2016-12" db="EMBL/GenBank/DDBJ databases">
        <authorList>
            <person name="Gulvik C.A."/>
        </authorList>
    </citation>
    <scope>NUCLEOTIDE SEQUENCE [LARGE SCALE GENOMIC DNA]</scope>
    <source>
        <strain evidence="3">ATCC 51725</strain>
    </source>
</reference>
<sequence length="103" mass="11944">MEDGNGKIYLNFDDICFLEKSLIWANVARGLSILIQSEILLWLLPHSRRPSILEASFWWCLTLIIIGIVGYMSFKPLIVFWGGIILYHSSIFINNWGEKINKE</sequence>
<name>A0A1Q8EEM0_STRAI</name>
<gene>
    <name evidence="2" type="ORF">BU200_03095</name>
</gene>
<keyword evidence="1" id="KW-0472">Membrane</keyword>
<keyword evidence="1" id="KW-0812">Transmembrane</keyword>
<dbReference type="EMBL" id="MSJL01000009">
    <property type="protein sequence ID" value="OLF50249.1"/>
    <property type="molecule type" value="Genomic_DNA"/>
</dbReference>
<evidence type="ECO:0000313" key="2">
    <source>
        <dbReference type="EMBL" id="OLF50249.1"/>
    </source>
</evidence>
<feature type="transmembrane region" description="Helical" evidence="1">
    <location>
        <begin position="22"/>
        <end position="44"/>
    </location>
</feature>
<feature type="transmembrane region" description="Helical" evidence="1">
    <location>
        <begin position="56"/>
        <end position="72"/>
    </location>
</feature>
<feature type="transmembrane region" description="Helical" evidence="1">
    <location>
        <begin position="78"/>
        <end position="97"/>
    </location>
</feature>
<evidence type="ECO:0000313" key="3">
    <source>
        <dbReference type="Proteomes" id="UP000186437"/>
    </source>
</evidence>
<keyword evidence="3" id="KW-1185">Reference proteome</keyword>
<proteinExistence type="predicted"/>
<protein>
    <submittedName>
        <fullName evidence="2">Uncharacterized protein</fullName>
    </submittedName>
</protein>